<gene>
    <name evidence="1" type="ORF">EV702DRAFT_966508</name>
</gene>
<protein>
    <submittedName>
        <fullName evidence="1">Uncharacterized protein</fullName>
    </submittedName>
</protein>
<comment type="caution">
    <text evidence="1">The sequence shown here is derived from an EMBL/GenBank/DDBJ whole genome shotgun (WGS) entry which is preliminary data.</text>
</comment>
<evidence type="ECO:0000313" key="2">
    <source>
        <dbReference type="Proteomes" id="UP000714275"/>
    </source>
</evidence>
<dbReference type="OrthoDB" id="2626540at2759"/>
<keyword evidence="2" id="KW-1185">Reference proteome</keyword>
<accession>A0A9P7A048</accession>
<organism evidence="1 2">
    <name type="scientific">Suillus placidus</name>
    <dbReference type="NCBI Taxonomy" id="48579"/>
    <lineage>
        <taxon>Eukaryota</taxon>
        <taxon>Fungi</taxon>
        <taxon>Dikarya</taxon>
        <taxon>Basidiomycota</taxon>
        <taxon>Agaricomycotina</taxon>
        <taxon>Agaricomycetes</taxon>
        <taxon>Agaricomycetidae</taxon>
        <taxon>Boletales</taxon>
        <taxon>Suillineae</taxon>
        <taxon>Suillaceae</taxon>
        <taxon>Suillus</taxon>
    </lineage>
</organism>
<dbReference type="EMBL" id="JABBWD010000012">
    <property type="protein sequence ID" value="KAG1779307.1"/>
    <property type="molecule type" value="Genomic_DNA"/>
</dbReference>
<proteinExistence type="predicted"/>
<dbReference type="AlphaFoldDB" id="A0A9P7A048"/>
<reference evidence="1" key="1">
    <citation type="journal article" date="2020" name="New Phytol.">
        <title>Comparative genomics reveals dynamic genome evolution in host specialist ectomycorrhizal fungi.</title>
        <authorList>
            <person name="Lofgren L.A."/>
            <person name="Nguyen N.H."/>
            <person name="Vilgalys R."/>
            <person name="Ruytinx J."/>
            <person name="Liao H.L."/>
            <person name="Branco S."/>
            <person name="Kuo A."/>
            <person name="LaButti K."/>
            <person name="Lipzen A."/>
            <person name="Andreopoulos W."/>
            <person name="Pangilinan J."/>
            <person name="Riley R."/>
            <person name="Hundley H."/>
            <person name="Na H."/>
            <person name="Barry K."/>
            <person name="Grigoriev I.V."/>
            <person name="Stajich J.E."/>
            <person name="Kennedy P.G."/>
        </authorList>
    </citation>
    <scope>NUCLEOTIDE SEQUENCE</scope>
    <source>
        <strain evidence="1">DOB743</strain>
    </source>
</reference>
<dbReference type="Proteomes" id="UP000714275">
    <property type="component" value="Unassembled WGS sequence"/>
</dbReference>
<sequence>MLINRARNFIWDNEGKSPISLNILCAPIEEGGKSMLHLTHRNDAIELMWLKGLLKPTQEQPPWAFFANALIANFARPAPTVHARVKINMFLQTWKPLTKKLPQMLQRIFKAAKTYHVKWDACIVPSPIARQLPERQIYGSHHK</sequence>
<evidence type="ECO:0000313" key="1">
    <source>
        <dbReference type="EMBL" id="KAG1779307.1"/>
    </source>
</evidence>
<name>A0A9P7A048_9AGAM</name>